<accession>A0ABR0A8K4</accession>
<evidence type="ECO:0000313" key="1">
    <source>
        <dbReference type="EMBL" id="KAK4021465.1"/>
    </source>
</evidence>
<sequence length="152" mass="17312">MFEQFHFPPPDELANVRSCQFDEIQTKMDVVEETGGLIREPIITICELSDYAQGLDEKDKRQYKDVQAKKAMEGPAISVATLVFYYSVSRKYVNMGDSNVDMGIMEMCGLLDTFPLAAREIRVLDLDETTVYKINAFMKTVFALNTINAYKL</sequence>
<comment type="caution">
    <text evidence="1">The sequence shown here is derived from an EMBL/GenBank/DDBJ whole genome shotgun (WGS) entry which is preliminary data.</text>
</comment>
<name>A0ABR0A8K4_9CRUS</name>
<organism evidence="1 2">
    <name type="scientific">Daphnia magna</name>
    <dbReference type="NCBI Taxonomy" id="35525"/>
    <lineage>
        <taxon>Eukaryota</taxon>
        <taxon>Metazoa</taxon>
        <taxon>Ecdysozoa</taxon>
        <taxon>Arthropoda</taxon>
        <taxon>Crustacea</taxon>
        <taxon>Branchiopoda</taxon>
        <taxon>Diplostraca</taxon>
        <taxon>Cladocera</taxon>
        <taxon>Anomopoda</taxon>
        <taxon>Daphniidae</taxon>
        <taxon>Daphnia</taxon>
    </lineage>
</organism>
<dbReference type="EMBL" id="JAOYFB010000036">
    <property type="protein sequence ID" value="KAK4021465.1"/>
    <property type="molecule type" value="Genomic_DNA"/>
</dbReference>
<dbReference type="Proteomes" id="UP001234178">
    <property type="component" value="Unassembled WGS sequence"/>
</dbReference>
<reference evidence="1 2" key="1">
    <citation type="journal article" date="2023" name="Nucleic Acids Res.">
        <title>The hologenome of Daphnia magna reveals possible DNA methylation and microbiome-mediated evolution of the host genome.</title>
        <authorList>
            <person name="Chaturvedi A."/>
            <person name="Li X."/>
            <person name="Dhandapani V."/>
            <person name="Marshall H."/>
            <person name="Kissane S."/>
            <person name="Cuenca-Cambronero M."/>
            <person name="Asole G."/>
            <person name="Calvet F."/>
            <person name="Ruiz-Romero M."/>
            <person name="Marangio P."/>
            <person name="Guigo R."/>
            <person name="Rago D."/>
            <person name="Mirbahai L."/>
            <person name="Eastwood N."/>
            <person name="Colbourne J.K."/>
            <person name="Zhou J."/>
            <person name="Mallon E."/>
            <person name="Orsini L."/>
        </authorList>
    </citation>
    <scope>NUCLEOTIDE SEQUENCE [LARGE SCALE GENOMIC DNA]</scope>
    <source>
        <strain evidence="1">LRV0_1</strain>
    </source>
</reference>
<protein>
    <submittedName>
        <fullName evidence="1">Uncharacterized protein</fullName>
    </submittedName>
</protein>
<proteinExistence type="predicted"/>
<evidence type="ECO:0000313" key="2">
    <source>
        <dbReference type="Proteomes" id="UP001234178"/>
    </source>
</evidence>
<keyword evidence="2" id="KW-1185">Reference proteome</keyword>
<gene>
    <name evidence="1" type="ORF">OUZ56_003381</name>
</gene>